<dbReference type="Gene3D" id="4.10.410.10">
    <property type="entry name" value="Pancreatic trypsin inhibitor Kunitz domain"/>
    <property type="match status" value="2"/>
</dbReference>
<dbReference type="FunFam" id="4.10.410.10:FF:000020">
    <property type="entry name" value="Collagen, type VI, alpha 3"/>
    <property type="match status" value="1"/>
</dbReference>
<sequence>VGFAAEAELEQRNICLLPTVTGPCRAYIPRFSFNPRVNRCGPFIYGGCGGNENNFITFDACFARCGGDPDPGQTSSNICNLPVDKGPCEAIIPRYAFMTETEKCEKFEYGGCEGNANNFLTLEDCNRVCGEED</sequence>
<reference evidence="5 6" key="1">
    <citation type="journal article" date="2019" name="PLoS Biol.">
        <title>Sex chromosomes control vertical transmission of feminizing Wolbachia symbionts in an isopod.</title>
        <authorList>
            <person name="Becking T."/>
            <person name="Chebbi M.A."/>
            <person name="Giraud I."/>
            <person name="Moumen B."/>
            <person name="Laverre T."/>
            <person name="Caubet Y."/>
            <person name="Peccoud J."/>
            <person name="Gilbert C."/>
            <person name="Cordaux R."/>
        </authorList>
    </citation>
    <scope>NUCLEOTIDE SEQUENCE [LARGE SCALE GENOMIC DNA]</scope>
    <source>
        <strain evidence="5">ANa2</strain>
        <tissue evidence="5">Whole body excluding digestive tract and cuticle</tissue>
    </source>
</reference>
<keyword evidence="1" id="KW-0646">Protease inhibitor</keyword>
<keyword evidence="6" id="KW-1185">Reference proteome</keyword>
<evidence type="ECO:0000256" key="1">
    <source>
        <dbReference type="ARBA" id="ARBA00022690"/>
    </source>
</evidence>
<dbReference type="InterPro" id="IPR020901">
    <property type="entry name" value="Prtase_inh_Kunz-CS"/>
</dbReference>
<accession>A0A5N5T728</accession>
<protein>
    <submittedName>
        <fullName evidence="5">BPTI/Kunitz domain-containing protein</fullName>
    </submittedName>
</protein>
<comment type="caution">
    <text evidence="5">The sequence shown here is derived from an EMBL/GenBank/DDBJ whole genome shotgun (WGS) entry which is preliminary data.</text>
</comment>
<dbReference type="OrthoDB" id="4473401at2759"/>
<dbReference type="PROSITE" id="PS50279">
    <property type="entry name" value="BPTI_KUNITZ_2"/>
    <property type="match status" value="2"/>
</dbReference>
<feature type="domain" description="BPTI/Kunitz inhibitor" evidence="4">
    <location>
        <begin position="15"/>
        <end position="65"/>
    </location>
</feature>
<evidence type="ECO:0000259" key="4">
    <source>
        <dbReference type="PROSITE" id="PS50279"/>
    </source>
</evidence>
<dbReference type="Pfam" id="PF00014">
    <property type="entry name" value="Kunitz_BPTI"/>
    <property type="match status" value="2"/>
</dbReference>
<evidence type="ECO:0000256" key="2">
    <source>
        <dbReference type="ARBA" id="ARBA00022900"/>
    </source>
</evidence>
<dbReference type="InterPro" id="IPR002223">
    <property type="entry name" value="Kunitz_BPTI"/>
</dbReference>
<organism evidence="5 6">
    <name type="scientific">Armadillidium nasatum</name>
    <dbReference type="NCBI Taxonomy" id="96803"/>
    <lineage>
        <taxon>Eukaryota</taxon>
        <taxon>Metazoa</taxon>
        <taxon>Ecdysozoa</taxon>
        <taxon>Arthropoda</taxon>
        <taxon>Crustacea</taxon>
        <taxon>Multicrustacea</taxon>
        <taxon>Malacostraca</taxon>
        <taxon>Eumalacostraca</taxon>
        <taxon>Peracarida</taxon>
        <taxon>Isopoda</taxon>
        <taxon>Oniscidea</taxon>
        <taxon>Crinocheta</taxon>
        <taxon>Armadillidiidae</taxon>
        <taxon>Armadillidium</taxon>
    </lineage>
</organism>
<dbReference type="PROSITE" id="PS00280">
    <property type="entry name" value="BPTI_KUNITZ_1"/>
    <property type="match status" value="1"/>
</dbReference>
<dbReference type="EMBL" id="SEYY01012373">
    <property type="protein sequence ID" value="KAB7500855.1"/>
    <property type="molecule type" value="Genomic_DNA"/>
</dbReference>
<dbReference type="FunFam" id="4.10.410.10:FF:000004">
    <property type="entry name" value="Tissue factor pathway inhibitor"/>
    <property type="match status" value="1"/>
</dbReference>
<dbReference type="AlphaFoldDB" id="A0A5N5T728"/>
<dbReference type="InterPro" id="IPR050098">
    <property type="entry name" value="TFPI/VKTCI-like"/>
</dbReference>
<name>A0A5N5T728_9CRUS</name>
<dbReference type="InterPro" id="IPR036880">
    <property type="entry name" value="Kunitz_BPTI_sf"/>
</dbReference>
<dbReference type="SUPFAM" id="SSF57362">
    <property type="entry name" value="BPTI-like"/>
    <property type="match status" value="2"/>
</dbReference>
<keyword evidence="2" id="KW-0722">Serine protease inhibitor</keyword>
<dbReference type="GO" id="GO:0004867">
    <property type="term" value="F:serine-type endopeptidase inhibitor activity"/>
    <property type="evidence" value="ECO:0007669"/>
    <property type="project" value="UniProtKB-KW"/>
</dbReference>
<dbReference type="PANTHER" id="PTHR10083:SF374">
    <property type="entry name" value="BPTI_KUNITZ INHIBITOR DOMAIN-CONTAINING PROTEIN"/>
    <property type="match status" value="1"/>
</dbReference>
<dbReference type="GO" id="GO:0005615">
    <property type="term" value="C:extracellular space"/>
    <property type="evidence" value="ECO:0007669"/>
    <property type="project" value="TreeGrafter"/>
</dbReference>
<evidence type="ECO:0000256" key="3">
    <source>
        <dbReference type="ARBA" id="ARBA00023157"/>
    </source>
</evidence>
<proteinExistence type="predicted"/>
<evidence type="ECO:0000313" key="5">
    <source>
        <dbReference type="EMBL" id="KAB7500855.1"/>
    </source>
</evidence>
<evidence type="ECO:0000313" key="6">
    <source>
        <dbReference type="Proteomes" id="UP000326759"/>
    </source>
</evidence>
<feature type="domain" description="BPTI/Kunitz inhibitor" evidence="4">
    <location>
        <begin position="79"/>
        <end position="129"/>
    </location>
</feature>
<dbReference type="Proteomes" id="UP000326759">
    <property type="component" value="Unassembled WGS sequence"/>
</dbReference>
<gene>
    <name evidence="5" type="primary">KCP</name>
    <name evidence="5" type="ORF">Anas_06866</name>
</gene>
<dbReference type="PANTHER" id="PTHR10083">
    <property type="entry name" value="KUNITZ-TYPE PROTEASE INHIBITOR-RELATED"/>
    <property type="match status" value="1"/>
</dbReference>
<feature type="non-terminal residue" evidence="5">
    <location>
        <position position="1"/>
    </location>
</feature>
<dbReference type="SMART" id="SM00131">
    <property type="entry name" value="KU"/>
    <property type="match status" value="2"/>
</dbReference>
<dbReference type="CDD" id="cd00109">
    <property type="entry name" value="Kunitz-type"/>
    <property type="match status" value="1"/>
</dbReference>
<dbReference type="PRINTS" id="PR00759">
    <property type="entry name" value="BASICPTASE"/>
</dbReference>
<keyword evidence="3" id="KW-1015">Disulfide bond</keyword>